<name>A0A6C0LCC7_9ZZZZ</name>
<protein>
    <submittedName>
        <fullName evidence="1">Uncharacterized protein</fullName>
    </submittedName>
</protein>
<dbReference type="EMBL" id="MN740453">
    <property type="protein sequence ID" value="QHU27294.1"/>
    <property type="molecule type" value="Genomic_DNA"/>
</dbReference>
<reference evidence="1" key="1">
    <citation type="journal article" date="2020" name="Nature">
        <title>Giant virus diversity and host interactions through global metagenomics.</title>
        <authorList>
            <person name="Schulz F."/>
            <person name="Roux S."/>
            <person name="Paez-Espino D."/>
            <person name="Jungbluth S."/>
            <person name="Walsh D.A."/>
            <person name="Denef V.J."/>
            <person name="McMahon K.D."/>
            <person name="Konstantinidis K.T."/>
            <person name="Eloe-Fadrosh E.A."/>
            <person name="Kyrpides N.C."/>
            <person name="Woyke T."/>
        </authorList>
    </citation>
    <scope>NUCLEOTIDE SEQUENCE</scope>
    <source>
        <strain evidence="1">GVMAG-M-3300027763-16</strain>
    </source>
</reference>
<organism evidence="1">
    <name type="scientific">viral metagenome</name>
    <dbReference type="NCBI Taxonomy" id="1070528"/>
    <lineage>
        <taxon>unclassified sequences</taxon>
        <taxon>metagenomes</taxon>
        <taxon>organismal metagenomes</taxon>
    </lineage>
</organism>
<dbReference type="AlphaFoldDB" id="A0A6C0LCC7"/>
<sequence length="63" mass="7089">MFQTIMKLYETQSTAATTPVKGKYIYFGASVIYCDEKNVCMVYYPTDNGVYPNPDVKTEVSSS</sequence>
<proteinExistence type="predicted"/>
<accession>A0A6C0LCC7</accession>
<evidence type="ECO:0000313" key="1">
    <source>
        <dbReference type="EMBL" id="QHU27294.1"/>
    </source>
</evidence>